<accession>C0E042</accession>
<keyword evidence="1" id="KW-0812">Transmembrane</keyword>
<evidence type="ECO:0000313" key="3">
    <source>
        <dbReference type="Proteomes" id="UP000006247"/>
    </source>
</evidence>
<name>C0E042_9CORY</name>
<evidence type="ECO:0000256" key="1">
    <source>
        <dbReference type="SAM" id="Phobius"/>
    </source>
</evidence>
<dbReference type="HOGENOM" id="CLU_1913539_0_0_11"/>
<reference evidence="2 3" key="1">
    <citation type="submission" date="2009-01" db="EMBL/GenBank/DDBJ databases">
        <authorList>
            <person name="Fulton L."/>
            <person name="Clifton S."/>
            <person name="Chinwalla A.T."/>
            <person name="Mitreva M."/>
            <person name="Sodergren E."/>
            <person name="Weinstock G."/>
            <person name="Clifton S."/>
            <person name="Dooling D.J."/>
            <person name="Fulton B."/>
            <person name="Minx P."/>
            <person name="Pepin K.H."/>
            <person name="Johnson M."/>
            <person name="Bhonagiri V."/>
            <person name="Nash W.E."/>
            <person name="Mardis E.R."/>
            <person name="Wilson R.K."/>
        </authorList>
    </citation>
    <scope>NUCLEOTIDE SEQUENCE [LARGE SCALE GENOMIC DNA]</scope>
    <source>
        <strain evidence="2 3">ATCC 33806</strain>
    </source>
</reference>
<evidence type="ECO:0000313" key="2">
    <source>
        <dbReference type="EMBL" id="EEG27933.1"/>
    </source>
</evidence>
<dbReference type="AlphaFoldDB" id="C0E042"/>
<organism evidence="2 3">
    <name type="scientific">Corynebacterium matruchotii ATCC 33806</name>
    <dbReference type="NCBI Taxonomy" id="566549"/>
    <lineage>
        <taxon>Bacteria</taxon>
        <taxon>Bacillati</taxon>
        <taxon>Actinomycetota</taxon>
        <taxon>Actinomycetes</taxon>
        <taxon>Mycobacteriales</taxon>
        <taxon>Corynebacteriaceae</taxon>
        <taxon>Corynebacterium</taxon>
    </lineage>
</organism>
<sequence>MAQALIEGQIVMYVFFVLVVVAAVLPWVTDDPTRLRDSIATRLRVSFVSAGIMTFLMLWIHVGDAYTTHGYGDKVSCNYGYPNMLDTSVQRLIGSYECILNSRFAIALFFLSALVILMLERKILRYFITQRG</sequence>
<comment type="caution">
    <text evidence="2">The sequence shown here is derived from an EMBL/GenBank/DDBJ whole genome shotgun (WGS) entry which is preliminary data.</text>
</comment>
<feature type="transmembrane region" description="Helical" evidence="1">
    <location>
        <begin position="41"/>
        <end position="62"/>
    </location>
</feature>
<dbReference type="GeneID" id="84573050"/>
<proteinExistence type="predicted"/>
<keyword evidence="1" id="KW-1133">Transmembrane helix</keyword>
<feature type="transmembrane region" description="Helical" evidence="1">
    <location>
        <begin position="12"/>
        <end position="29"/>
    </location>
</feature>
<dbReference type="Proteomes" id="UP000006247">
    <property type="component" value="Unassembled WGS sequence"/>
</dbReference>
<gene>
    <name evidence="2" type="ORF">CORMATOL_00342</name>
</gene>
<dbReference type="EMBL" id="ACEB01000004">
    <property type="protein sequence ID" value="EEG27933.1"/>
    <property type="molecule type" value="Genomic_DNA"/>
</dbReference>
<feature type="transmembrane region" description="Helical" evidence="1">
    <location>
        <begin position="100"/>
        <end position="119"/>
    </location>
</feature>
<protein>
    <submittedName>
        <fullName evidence="2">Uncharacterized protein</fullName>
    </submittedName>
</protein>
<keyword evidence="1" id="KW-0472">Membrane</keyword>
<dbReference type="RefSeq" id="WP_005519553.1">
    <property type="nucleotide sequence ID" value="NZ_EQ973328.1"/>
</dbReference>